<reference evidence="2" key="1">
    <citation type="submission" date="2020-08" db="EMBL/GenBank/DDBJ databases">
        <title>Food and environmental bacterial isolates.</title>
        <authorList>
            <person name="Richter L."/>
            <person name="Du Plessis E.M."/>
            <person name="Duvenage S."/>
            <person name="Allam M."/>
            <person name="Korsten L."/>
        </authorList>
    </citation>
    <scope>NUCLEOTIDE SEQUENCE</scope>
    <source>
        <strain evidence="2">UPMP2127</strain>
    </source>
</reference>
<feature type="compositionally biased region" description="Polar residues" evidence="1">
    <location>
        <begin position="133"/>
        <end position="144"/>
    </location>
</feature>
<feature type="region of interest" description="Disordered" evidence="1">
    <location>
        <begin position="133"/>
        <end position="158"/>
    </location>
</feature>
<dbReference type="Proteomes" id="UP000659084">
    <property type="component" value="Unassembled WGS sequence"/>
</dbReference>
<dbReference type="EMBL" id="JACNYO010000002">
    <property type="protein sequence ID" value="MBC3211050.1"/>
    <property type="molecule type" value="Genomic_DNA"/>
</dbReference>
<dbReference type="NCBIfam" id="TIGR03749">
    <property type="entry name" value="conj_TIGR03749"/>
    <property type="match status" value="1"/>
</dbReference>
<proteinExistence type="predicted"/>
<evidence type="ECO:0000313" key="2">
    <source>
        <dbReference type="EMBL" id="MBC3211050.1"/>
    </source>
</evidence>
<evidence type="ECO:0000256" key="1">
    <source>
        <dbReference type="SAM" id="MobiDB-lite"/>
    </source>
</evidence>
<dbReference type="AlphaFoldDB" id="A0AAW3WKW3"/>
<evidence type="ECO:0000313" key="3">
    <source>
        <dbReference type="Proteomes" id="UP000659084"/>
    </source>
</evidence>
<accession>A0AAW3WKW3</accession>
<dbReference type="Pfam" id="PF11920">
    <property type="entry name" value="DUF3438"/>
    <property type="match status" value="1"/>
</dbReference>
<sequence length="313" mass="33474">MRIKHRHYLPLYLALLGAAGTLSVPLPVAAVELMKWERIPLQVPLTVGQERIVFVNKNVRVGFPPELNGKLRVQSTGGAVYLQANSAFATTRLQLQDVENGELILLDITASEGKQIREPVSLVYQGEVSSATASNKTSVSNDENATPLGKTSAKEGAPRVTTPVPIALTRYAAQSLYAPLRTLEALPGVHTISHGLSATITSLLPTEPVTVRPLAAWGVQGYNVVALKLTNQRSGKVVLDPRRLQGNFYSATFQHRWLGAAGTPEDTTTLYLVMQGRPDAAFLPEPVVPVAKARGKVRNASSSAPAGGALHAN</sequence>
<protein>
    <submittedName>
        <fullName evidence="2">TIGR03749 family integrating conjugative element protein</fullName>
    </submittedName>
</protein>
<comment type="caution">
    <text evidence="2">The sequence shown here is derived from an EMBL/GenBank/DDBJ whole genome shotgun (WGS) entry which is preliminary data.</text>
</comment>
<name>A0AAW3WKW3_SERFO</name>
<gene>
    <name evidence="2" type="ORF">H8J20_02765</name>
</gene>
<organism evidence="2 3">
    <name type="scientific">Serratia fonticola</name>
    <dbReference type="NCBI Taxonomy" id="47917"/>
    <lineage>
        <taxon>Bacteria</taxon>
        <taxon>Pseudomonadati</taxon>
        <taxon>Pseudomonadota</taxon>
        <taxon>Gammaproteobacteria</taxon>
        <taxon>Enterobacterales</taxon>
        <taxon>Yersiniaceae</taxon>
        <taxon>Serratia</taxon>
    </lineage>
</organism>
<dbReference type="InterPro" id="IPR021844">
    <property type="entry name" value="Integr_conj_element_PFL4704"/>
</dbReference>